<dbReference type="EMBL" id="QVFV01000001">
    <property type="protein sequence ID" value="RZM82106.1"/>
    <property type="molecule type" value="Genomic_DNA"/>
</dbReference>
<reference evidence="2 3" key="1">
    <citation type="submission" date="2018-11" db="EMBL/GenBank/DDBJ databases">
        <title>Whole genome sequencing of an environmental sample.</title>
        <authorList>
            <person name="Sarangi A.N."/>
            <person name="Singh D."/>
            <person name="Tripathy S."/>
        </authorList>
    </citation>
    <scope>NUCLEOTIDE SEQUENCE [LARGE SCALE GENOMIC DNA]</scope>
    <source>
        <strain evidence="2 3">Lakshadweep</strain>
    </source>
</reference>
<dbReference type="CDD" id="cd12797">
    <property type="entry name" value="M23_peptidase"/>
    <property type="match status" value="1"/>
</dbReference>
<dbReference type="InterPro" id="IPR050570">
    <property type="entry name" value="Cell_wall_metabolism_enzyme"/>
</dbReference>
<dbReference type="SUPFAM" id="SSF51261">
    <property type="entry name" value="Duplicated hybrid motif"/>
    <property type="match status" value="1"/>
</dbReference>
<sequence length="310" mass="33898">MKQTFSFYGLPGLNAALKKFQFSWKSVVFMALAGAVTLFVTLAHRPAYAAYDVQIRPAGPSQGDTVAIVTTEPPGATSIPTVRINDVTYPTFAIGEGRYRTFLPTSPLHASGEYIIKVEGPKGLRNPMVWLSDRSFRTQYINLPPGQSDLGTDYEFDRVDAFKQIQSPEKFWNGPFRRPSQGRVSSEYGVRRYYNGVFANDYYHRGVDYAAPVGTPVVAPAAGRIALVGRVSQGFELHGNTIGLDHGQGVKSIFIHLNSISVNEGDFVQAGQVIGTIGNTGASTGPHLHWGLYVNDVAVDPEPWRNGTIE</sequence>
<feature type="domain" description="M23ase beta-sheet core" evidence="1">
    <location>
        <begin position="203"/>
        <end position="301"/>
    </location>
</feature>
<protein>
    <submittedName>
        <fullName evidence="2">M23 family metallopeptidase</fullName>
    </submittedName>
</protein>
<dbReference type="AlphaFoldDB" id="A0A4Q7EGC7"/>
<dbReference type="PANTHER" id="PTHR21666:SF290">
    <property type="entry name" value="PEPTIDASE M23 DOMAIN PROTEIN"/>
    <property type="match status" value="1"/>
</dbReference>
<dbReference type="Pfam" id="PF01551">
    <property type="entry name" value="Peptidase_M23"/>
    <property type="match status" value="1"/>
</dbReference>
<comment type="caution">
    <text evidence="2">The sequence shown here is derived from an EMBL/GenBank/DDBJ whole genome shotgun (WGS) entry which is preliminary data.</text>
</comment>
<evidence type="ECO:0000259" key="1">
    <source>
        <dbReference type="Pfam" id="PF01551"/>
    </source>
</evidence>
<proteinExistence type="predicted"/>
<accession>A0A4Q7EGC7</accession>
<dbReference type="FunFam" id="2.70.70.10:FF:000019">
    <property type="entry name" value="M23 family peptidase"/>
    <property type="match status" value="1"/>
</dbReference>
<evidence type="ECO:0000313" key="2">
    <source>
        <dbReference type="EMBL" id="RZM82106.1"/>
    </source>
</evidence>
<gene>
    <name evidence="2" type="ORF">DYY88_02275</name>
</gene>
<dbReference type="PANTHER" id="PTHR21666">
    <property type="entry name" value="PEPTIDASE-RELATED"/>
    <property type="match status" value="1"/>
</dbReference>
<dbReference type="Proteomes" id="UP000292459">
    <property type="component" value="Unassembled WGS sequence"/>
</dbReference>
<keyword evidence="3" id="KW-1185">Reference proteome</keyword>
<dbReference type="OrthoDB" id="507840at2"/>
<dbReference type="RefSeq" id="WP_130199302.1">
    <property type="nucleotide sequence ID" value="NZ_QVFV01000001.1"/>
</dbReference>
<organism evidence="2 3">
    <name type="scientific">Leptolyngbya iicbica LK</name>
    <dbReference type="NCBI Taxonomy" id="2294035"/>
    <lineage>
        <taxon>Bacteria</taxon>
        <taxon>Bacillati</taxon>
        <taxon>Cyanobacteriota</taxon>
        <taxon>Cyanophyceae</taxon>
        <taxon>Leptolyngbyales</taxon>
        <taxon>Leptolyngbyaceae</taxon>
        <taxon>Leptolyngbya group</taxon>
        <taxon>Leptolyngbya</taxon>
        <taxon>Leptolyngbya iicbica</taxon>
    </lineage>
</organism>
<evidence type="ECO:0000313" key="3">
    <source>
        <dbReference type="Proteomes" id="UP000292459"/>
    </source>
</evidence>
<dbReference type="InterPro" id="IPR011055">
    <property type="entry name" value="Dup_hybrid_motif"/>
</dbReference>
<dbReference type="Gene3D" id="2.70.70.10">
    <property type="entry name" value="Glucose Permease (Domain IIA)"/>
    <property type="match status" value="1"/>
</dbReference>
<dbReference type="GO" id="GO:0004222">
    <property type="term" value="F:metalloendopeptidase activity"/>
    <property type="evidence" value="ECO:0007669"/>
    <property type="project" value="TreeGrafter"/>
</dbReference>
<name>A0A4Q7EGC7_9CYAN</name>
<dbReference type="InterPro" id="IPR016047">
    <property type="entry name" value="M23ase_b-sheet_dom"/>
</dbReference>